<evidence type="ECO:0000313" key="11">
    <source>
        <dbReference type="EMBL" id="RWX81399.1"/>
    </source>
</evidence>
<sequence>MSGGVQFPVRVAEIEAVSPAVKRLRLERHDGPSLPPYSAGSHTVLTLEARTLEGGTRRIRNAYSLLGTTLGGGPAYEIAVLRSPQSRGGSVFIHDQLAIGATLSMSAPVNLFPLHRTARRHVLVAGGIGITPIAAMARELAAAGQPFELHYAMRDEASGAFAAELAALYGPAMRLYVSQRQERIAVRDILAHQPVGTHLYVCGPERMIDGILGDARIAGWPDSALHAERFLAPEGGEPFAVKLARSGIATLVGEHQTLLEAIEAAGVDAPYLCRGGACGQCETPIVSADGTLLHADHFLTDDQKACGKTIMTCVSRLRGRELVLDL</sequence>
<feature type="domain" description="FAD-binding FR-type" evidence="10">
    <location>
        <begin position="4"/>
        <end position="115"/>
    </location>
</feature>
<dbReference type="GO" id="GO:0046872">
    <property type="term" value="F:metal ion binding"/>
    <property type="evidence" value="ECO:0007669"/>
    <property type="project" value="UniProtKB-KW"/>
</dbReference>
<dbReference type="EMBL" id="SBIP01000001">
    <property type="protein sequence ID" value="RWX81399.1"/>
    <property type="molecule type" value="Genomic_DNA"/>
</dbReference>
<evidence type="ECO:0000256" key="2">
    <source>
        <dbReference type="ARBA" id="ARBA00022630"/>
    </source>
</evidence>
<evidence type="ECO:0000256" key="7">
    <source>
        <dbReference type="ARBA" id="ARBA00023004"/>
    </source>
</evidence>
<dbReference type="PROSITE" id="PS51384">
    <property type="entry name" value="FAD_FR"/>
    <property type="match status" value="1"/>
</dbReference>
<name>A0A3S3SAY4_9HYPH</name>
<organism evidence="11 12">
    <name type="scientific">Neorhizobium lilium</name>
    <dbReference type="NCBI Taxonomy" id="2503024"/>
    <lineage>
        <taxon>Bacteria</taxon>
        <taxon>Pseudomonadati</taxon>
        <taxon>Pseudomonadota</taxon>
        <taxon>Alphaproteobacteria</taxon>
        <taxon>Hyphomicrobiales</taxon>
        <taxon>Rhizobiaceae</taxon>
        <taxon>Rhizobium/Agrobacterium group</taxon>
        <taxon>Neorhizobium</taxon>
    </lineage>
</organism>
<evidence type="ECO:0000256" key="5">
    <source>
        <dbReference type="ARBA" id="ARBA00022723"/>
    </source>
</evidence>
<dbReference type="Pfam" id="PF00111">
    <property type="entry name" value="Fer2"/>
    <property type="match status" value="1"/>
</dbReference>
<dbReference type="Gene3D" id="2.40.30.10">
    <property type="entry name" value="Translation factors"/>
    <property type="match status" value="1"/>
</dbReference>
<dbReference type="SUPFAM" id="SSF52343">
    <property type="entry name" value="Ferredoxin reductase-like, C-terminal NADP-linked domain"/>
    <property type="match status" value="1"/>
</dbReference>
<keyword evidence="8" id="KW-0411">Iron-sulfur</keyword>
<keyword evidence="12" id="KW-1185">Reference proteome</keyword>
<keyword evidence="7" id="KW-0408">Iron</keyword>
<dbReference type="InterPro" id="IPR050415">
    <property type="entry name" value="MRET"/>
</dbReference>
<comment type="cofactor">
    <cofactor evidence="1">
        <name>FMN</name>
        <dbReference type="ChEBI" id="CHEBI:58210"/>
    </cofactor>
</comment>
<dbReference type="InterPro" id="IPR006058">
    <property type="entry name" value="2Fe2S_fd_BS"/>
</dbReference>
<evidence type="ECO:0000256" key="6">
    <source>
        <dbReference type="ARBA" id="ARBA00023002"/>
    </source>
</evidence>
<dbReference type="RefSeq" id="WP_128441224.1">
    <property type="nucleotide sequence ID" value="NZ_SBIP01000001.1"/>
</dbReference>
<keyword evidence="4" id="KW-0001">2Fe-2S</keyword>
<dbReference type="Gene3D" id="3.10.20.30">
    <property type="match status" value="1"/>
</dbReference>
<keyword evidence="3" id="KW-0288">FMN</keyword>
<keyword evidence="2" id="KW-0285">Flavoprotein</keyword>
<dbReference type="InterPro" id="IPR039261">
    <property type="entry name" value="FNR_nucleotide-bd"/>
</dbReference>
<evidence type="ECO:0000259" key="9">
    <source>
        <dbReference type="PROSITE" id="PS51085"/>
    </source>
</evidence>
<dbReference type="Proteomes" id="UP000287687">
    <property type="component" value="Unassembled WGS sequence"/>
</dbReference>
<dbReference type="InterPro" id="IPR001041">
    <property type="entry name" value="2Fe-2S_ferredoxin-type"/>
</dbReference>
<dbReference type="InterPro" id="IPR017938">
    <property type="entry name" value="Riboflavin_synthase-like_b-brl"/>
</dbReference>
<dbReference type="InterPro" id="IPR036010">
    <property type="entry name" value="2Fe-2S_ferredoxin-like_sf"/>
</dbReference>
<dbReference type="PANTHER" id="PTHR47354:SF1">
    <property type="entry name" value="CARNITINE MONOOXYGENASE REDUCTASE SUBUNIT"/>
    <property type="match status" value="1"/>
</dbReference>
<evidence type="ECO:0000259" key="10">
    <source>
        <dbReference type="PROSITE" id="PS51384"/>
    </source>
</evidence>
<proteinExistence type="predicted"/>
<keyword evidence="5" id="KW-0479">Metal-binding</keyword>
<evidence type="ECO:0000256" key="4">
    <source>
        <dbReference type="ARBA" id="ARBA00022714"/>
    </source>
</evidence>
<dbReference type="InterPro" id="IPR012675">
    <property type="entry name" value="Beta-grasp_dom_sf"/>
</dbReference>
<accession>A0A3S3SAY4</accession>
<gene>
    <name evidence="11" type="ORF">EPK99_03590</name>
</gene>
<dbReference type="CDD" id="cd06185">
    <property type="entry name" value="PDR_like"/>
    <property type="match status" value="1"/>
</dbReference>
<dbReference type="GO" id="GO:0016491">
    <property type="term" value="F:oxidoreductase activity"/>
    <property type="evidence" value="ECO:0007669"/>
    <property type="project" value="UniProtKB-KW"/>
</dbReference>
<evidence type="ECO:0000256" key="8">
    <source>
        <dbReference type="ARBA" id="ARBA00023014"/>
    </source>
</evidence>
<dbReference type="Pfam" id="PF22290">
    <property type="entry name" value="DmmA-like_N"/>
    <property type="match status" value="1"/>
</dbReference>
<dbReference type="SUPFAM" id="SSF54292">
    <property type="entry name" value="2Fe-2S ferredoxin-like"/>
    <property type="match status" value="1"/>
</dbReference>
<dbReference type="Gene3D" id="3.40.50.80">
    <property type="entry name" value="Nucleotide-binding domain of ferredoxin-NADP reductase (FNR) module"/>
    <property type="match status" value="1"/>
</dbReference>
<reference evidence="11 12" key="1">
    <citation type="submission" date="2019-01" db="EMBL/GenBank/DDBJ databases">
        <title>The draft genome of Rhizobium sp. 24NR.</title>
        <authorList>
            <person name="Liu L."/>
            <person name="Liang L."/>
            <person name="Shi S."/>
            <person name="Xu L."/>
            <person name="Wang X."/>
            <person name="Li L."/>
            <person name="Zhang X."/>
        </authorList>
    </citation>
    <scope>NUCLEOTIDE SEQUENCE [LARGE SCALE GENOMIC DNA]</scope>
    <source>
        <strain evidence="11 12">24NR</strain>
    </source>
</reference>
<comment type="caution">
    <text evidence="11">The sequence shown here is derived from an EMBL/GenBank/DDBJ whole genome shotgun (WGS) entry which is preliminary data.</text>
</comment>
<dbReference type="CDD" id="cd00207">
    <property type="entry name" value="fer2"/>
    <property type="match status" value="1"/>
</dbReference>
<dbReference type="PANTHER" id="PTHR47354">
    <property type="entry name" value="NADH OXIDOREDUCTASE HCR"/>
    <property type="match status" value="1"/>
</dbReference>
<evidence type="ECO:0000256" key="3">
    <source>
        <dbReference type="ARBA" id="ARBA00022643"/>
    </source>
</evidence>
<keyword evidence="6" id="KW-0560">Oxidoreductase</keyword>
<dbReference type="OrthoDB" id="9792185at2"/>
<dbReference type="InterPro" id="IPR054582">
    <property type="entry name" value="DmmA-like_N"/>
</dbReference>
<evidence type="ECO:0000313" key="12">
    <source>
        <dbReference type="Proteomes" id="UP000287687"/>
    </source>
</evidence>
<protein>
    <submittedName>
        <fullName evidence="11">Oxidoreductase</fullName>
    </submittedName>
</protein>
<dbReference type="AlphaFoldDB" id="A0A3S3SAY4"/>
<feature type="domain" description="2Fe-2S ferredoxin-type" evidence="9">
    <location>
        <begin position="239"/>
        <end position="326"/>
    </location>
</feature>
<dbReference type="PROSITE" id="PS51085">
    <property type="entry name" value="2FE2S_FER_2"/>
    <property type="match status" value="1"/>
</dbReference>
<dbReference type="PRINTS" id="PR00409">
    <property type="entry name" value="PHDIOXRDTASE"/>
</dbReference>
<dbReference type="PROSITE" id="PS00197">
    <property type="entry name" value="2FE2S_FER_1"/>
    <property type="match status" value="1"/>
</dbReference>
<dbReference type="GO" id="GO:0051537">
    <property type="term" value="F:2 iron, 2 sulfur cluster binding"/>
    <property type="evidence" value="ECO:0007669"/>
    <property type="project" value="UniProtKB-KW"/>
</dbReference>
<dbReference type="InterPro" id="IPR017927">
    <property type="entry name" value="FAD-bd_FR_type"/>
</dbReference>
<dbReference type="SUPFAM" id="SSF63380">
    <property type="entry name" value="Riboflavin synthase domain-like"/>
    <property type="match status" value="1"/>
</dbReference>
<evidence type="ECO:0000256" key="1">
    <source>
        <dbReference type="ARBA" id="ARBA00001917"/>
    </source>
</evidence>